<dbReference type="GO" id="GO:0008934">
    <property type="term" value="F:inositol monophosphate 1-phosphatase activity"/>
    <property type="evidence" value="ECO:0007669"/>
    <property type="project" value="InterPro"/>
</dbReference>
<comment type="pathway">
    <text evidence="3 10">Polyol metabolism; myo-inositol biosynthesis; myo-inositol from D-glucose 6-phosphate: step 2/2.</text>
</comment>
<evidence type="ECO:0000256" key="7">
    <source>
        <dbReference type="ARBA" id="ARBA00022801"/>
    </source>
</evidence>
<dbReference type="Gene3D" id="3.40.190.80">
    <property type="match status" value="1"/>
</dbReference>
<feature type="binding site" evidence="9">
    <location>
        <position position="179"/>
    </location>
    <ligand>
        <name>Mg(2+)</name>
        <dbReference type="ChEBI" id="CHEBI:18420"/>
        <label>1</label>
        <note>catalytic</note>
    </ligand>
</feature>
<comment type="catalytic activity">
    <reaction evidence="1 10">
        <text>a myo-inositol phosphate + H2O = myo-inositol + phosphate</text>
        <dbReference type="Rhea" id="RHEA:24056"/>
        <dbReference type="ChEBI" id="CHEBI:15377"/>
        <dbReference type="ChEBI" id="CHEBI:17268"/>
        <dbReference type="ChEBI" id="CHEBI:43474"/>
        <dbReference type="ChEBI" id="CHEBI:84139"/>
        <dbReference type="EC" id="3.1.3.25"/>
    </reaction>
</comment>
<evidence type="ECO:0000256" key="9">
    <source>
        <dbReference type="PIRSR" id="PIRSR600760-2"/>
    </source>
</evidence>
<dbReference type="Pfam" id="PF00459">
    <property type="entry name" value="Inositol_P"/>
    <property type="match status" value="1"/>
</dbReference>
<sequence>MNSYLTRAASSLPRRFNPAISIHNAAFMSNYHPIHDSTDNASHKSTQMAYRKRATTHIKSARRSSRNTFPHQIESSIHTLPAMTKSEYDSGALDYTEIQDTLISLARRAGDMMLAASPTASSTTSAKNNTSDLVTITDHAIESMILATLQLRYPSINFLGEETSKGGQKLTDRATFICDPIDGTLNFVHGFPNTAVSLALAVKKRPVVGVVYNPFRRDLYTAVKGQGAFLTTHTGEKHCLPLRSPPPPMSSLNGCLVAIEWGNQRSGPNWDLRTSLSTTLMSSKSTGGAMVHSIRSSGSAALDFCYVAAGQLDLFWEGGCWVWDVAAGWIILEEAGGIVASANPGSWKPTMEGRLYFAVRAAKEQEQIAVVEELWELMGERRFAF</sequence>
<dbReference type="UniPathway" id="UPA00823">
    <property type="reaction ID" value="UER00788"/>
</dbReference>
<evidence type="ECO:0000256" key="10">
    <source>
        <dbReference type="RuleBase" id="RU364068"/>
    </source>
</evidence>
<dbReference type="Gene3D" id="3.30.540.10">
    <property type="entry name" value="Fructose-1,6-Bisphosphatase, subunit A, domain 1"/>
    <property type="match status" value="1"/>
</dbReference>
<feature type="binding site" evidence="9">
    <location>
        <position position="181"/>
    </location>
    <ligand>
        <name>Mg(2+)</name>
        <dbReference type="ChEBI" id="CHEBI:18420"/>
        <label>1</label>
        <note>catalytic</note>
    </ligand>
</feature>
<dbReference type="GO" id="GO:0007165">
    <property type="term" value="P:signal transduction"/>
    <property type="evidence" value="ECO:0007669"/>
    <property type="project" value="TreeGrafter"/>
</dbReference>
<evidence type="ECO:0000256" key="2">
    <source>
        <dbReference type="ARBA" id="ARBA00001946"/>
    </source>
</evidence>
<feature type="binding site" evidence="9">
    <location>
        <position position="324"/>
    </location>
    <ligand>
        <name>Mg(2+)</name>
        <dbReference type="ChEBI" id="CHEBI:18420"/>
        <label>1</label>
        <note>catalytic</note>
    </ligand>
</feature>
<keyword evidence="8 9" id="KW-0460">Magnesium</keyword>
<dbReference type="InterPro" id="IPR020550">
    <property type="entry name" value="Inositol_monophosphatase_CS"/>
</dbReference>
<reference evidence="11" key="1">
    <citation type="journal article" date="2020" name="Stud. Mycol.">
        <title>101 Dothideomycetes genomes: a test case for predicting lifestyles and emergence of pathogens.</title>
        <authorList>
            <person name="Haridas S."/>
            <person name="Albert R."/>
            <person name="Binder M."/>
            <person name="Bloem J."/>
            <person name="Labutti K."/>
            <person name="Salamov A."/>
            <person name="Andreopoulos B."/>
            <person name="Baker S."/>
            <person name="Barry K."/>
            <person name="Bills G."/>
            <person name="Bluhm B."/>
            <person name="Cannon C."/>
            <person name="Castanera R."/>
            <person name="Culley D."/>
            <person name="Daum C."/>
            <person name="Ezra D."/>
            <person name="Gonzalez J."/>
            <person name="Henrissat B."/>
            <person name="Kuo A."/>
            <person name="Liang C."/>
            <person name="Lipzen A."/>
            <person name="Lutzoni F."/>
            <person name="Magnuson J."/>
            <person name="Mondo S."/>
            <person name="Nolan M."/>
            <person name="Ohm R."/>
            <person name="Pangilinan J."/>
            <person name="Park H.-J."/>
            <person name="Ramirez L."/>
            <person name="Alfaro M."/>
            <person name="Sun H."/>
            <person name="Tritt A."/>
            <person name="Yoshinaga Y."/>
            <person name="Zwiers L.-H."/>
            <person name="Turgeon B."/>
            <person name="Goodwin S."/>
            <person name="Spatafora J."/>
            <person name="Crous P."/>
            <person name="Grigoriev I."/>
        </authorList>
    </citation>
    <scope>NUCLEOTIDE SEQUENCE</scope>
    <source>
        <strain evidence="11">CBS 123094</strain>
    </source>
</reference>
<dbReference type="GO" id="GO:0071545">
    <property type="term" value="P:inositol phosphate catabolic process"/>
    <property type="evidence" value="ECO:0007669"/>
    <property type="project" value="UniProtKB-ARBA"/>
</dbReference>
<keyword evidence="6 9" id="KW-0479">Metal-binding</keyword>
<dbReference type="SUPFAM" id="SSF56655">
    <property type="entry name" value="Carbohydrate phosphatase"/>
    <property type="match status" value="1"/>
</dbReference>
<dbReference type="FunFam" id="3.30.540.10:FF:000013">
    <property type="entry name" value="Inositol-1-monophosphatase"/>
    <property type="match status" value="1"/>
</dbReference>
<proteinExistence type="inferred from homology"/>
<dbReference type="PROSITE" id="PS00630">
    <property type="entry name" value="IMP_2"/>
    <property type="match status" value="1"/>
</dbReference>
<evidence type="ECO:0000313" key="11">
    <source>
        <dbReference type="EMBL" id="KAF2007773.1"/>
    </source>
</evidence>
<gene>
    <name evidence="11" type="ORF">P154DRAFT_516582</name>
</gene>
<evidence type="ECO:0000256" key="5">
    <source>
        <dbReference type="ARBA" id="ARBA00022671"/>
    </source>
</evidence>
<dbReference type="CDD" id="cd01639">
    <property type="entry name" value="IMPase"/>
    <property type="match status" value="1"/>
</dbReference>
<dbReference type="AlphaFoldDB" id="A0A6A5X4A6"/>
<dbReference type="PANTHER" id="PTHR20854:SF4">
    <property type="entry name" value="INOSITOL-1-MONOPHOSPHATASE-RELATED"/>
    <property type="match status" value="1"/>
</dbReference>
<keyword evidence="7 10" id="KW-0378">Hydrolase</keyword>
<dbReference type="GO" id="GO:0046872">
    <property type="term" value="F:metal ion binding"/>
    <property type="evidence" value="ECO:0007669"/>
    <property type="project" value="UniProtKB-KW"/>
</dbReference>
<dbReference type="EC" id="3.1.3.25" evidence="10"/>
<evidence type="ECO:0000256" key="1">
    <source>
        <dbReference type="ARBA" id="ARBA00001033"/>
    </source>
</evidence>
<dbReference type="OrthoDB" id="10254945at2759"/>
<dbReference type="InterPro" id="IPR033942">
    <property type="entry name" value="IMPase"/>
</dbReference>
<evidence type="ECO:0000313" key="12">
    <source>
        <dbReference type="Proteomes" id="UP000799779"/>
    </source>
</evidence>
<comment type="cofactor">
    <cofactor evidence="2 9 10">
        <name>Mg(2+)</name>
        <dbReference type="ChEBI" id="CHEBI:18420"/>
    </cofactor>
</comment>
<dbReference type="GO" id="GO:0006021">
    <property type="term" value="P:inositol biosynthetic process"/>
    <property type="evidence" value="ECO:0007669"/>
    <property type="project" value="UniProtKB-UniPathway"/>
</dbReference>
<keyword evidence="12" id="KW-1185">Reference proteome</keyword>
<dbReference type="PANTHER" id="PTHR20854">
    <property type="entry name" value="INOSITOL MONOPHOSPHATASE"/>
    <property type="match status" value="1"/>
</dbReference>
<feature type="binding site" evidence="9">
    <location>
        <position position="182"/>
    </location>
    <ligand>
        <name>Mg(2+)</name>
        <dbReference type="ChEBI" id="CHEBI:18420"/>
        <label>1</label>
        <note>catalytic</note>
    </ligand>
</feature>
<evidence type="ECO:0000256" key="4">
    <source>
        <dbReference type="ARBA" id="ARBA00009759"/>
    </source>
</evidence>
<dbReference type="GO" id="GO:0046854">
    <property type="term" value="P:phosphatidylinositol phosphate biosynthetic process"/>
    <property type="evidence" value="ECO:0007669"/>
    <property type="project" value="InterPro"/>
</dbReference>
<keyword evidence="5" id="KW-0452">Lithium</keyword>
<evidence type="ECO:0000256" key="3">
    <source>
        <dbReference type="ARBA" id="ARBA00005152"/>
    </source>
</evidence>
<evidence type="ECO:0000256" key="8">
    <source>
        <dbReference type="ARBA" id="ARBA00022842"/>
    </source>
</evidence>
<dbReference type="Proteomes" id="UP000799779">
    <property type="component" value="Unassembled WGS sequence"/>
</dbReference>
<dbReference type="PRINTS" id="PR00377">
    <property type="entry name" value="IMPHPHTASES"/>
</dbReference>
<organism evidence="11 12">
    <name type="scientific">Amniculicola lignicola CBS 123094</name>
    <dbReference type="NCBI Taxonomy" id="1392246"/>
    <lineage>
        <taxon>Eukaryota</taxon>
        <taxon>Fungi</taxon>
        <taxon>Dikarya</taxon>
        <taxon>Ascomycota</taxon>
        <taxon>Pezizomycotina</taxon>
        <taxon>Dothideomycetes</taxon>
        <taxon>Pleosporomycetidae</taxon>
        <taxon>Pleosporales</taxon>
        <taxon>Amniculicolaceae</taxon>
        <taxon>Amniculicola</taxon>
    </lineage>
</organism>
<name>A0A6A5X4A6_9PLEO</name>
<accession>A0A6A5X4A6</accession>
<comment type="similarity">
    <text evidence="4 10">Belongs to the inositol monophosphatase superfamily.</text>
</comment>
<dbReference type="InterPro" id="IPR000760">
    <property type="entry name" value="Inositol_monophosphatase-like"/>
</dbReference>
<protein>
    <recommendedName>
        <fullName evidence="10">Inositol-1-monophosphatase</fullName>
        <ecNumber evidence="10">3.1.3.25</ecNumber>
    </recommendedName>
</protein>
<dbReference type="FunFam" id="3.40.190.80:FF:000012">
    <property type="entry name" value="Inositol-1-monophosphatase"/>
    <property type="match status" value="1"/>
</dbReference>
<evidence type="ECO:0000256" key="6">
    <source>
        <dbReference type="ARBA" id="ARBA00022723"/>
    </source>
</evidence>
<feature type="binding site" evidence="9">
    <location>
        <position position="161"/>
    </location>
    <ligand>
        <name>Mg(2+)</name>
        <dbReference type="ChEBI" id="CHEBI:18420"/>
        <label>1</label>
        <note>catalytic</note>
    </ligand>
</feature>
<dbReference type="EMBL" id="ML977556">
    <property type="protein sequence ID" value="KAF2007773.1"/>
    <property type="molecule type" value="Genomic_DNA"/>
</dbReference>